<evidence type="ECO:0000259" key="1">
    <source>
        <dbReference type="Pfam" id="PF00128"/>
    </source>
</evidence>
<dbReference type="Pfam" id="PF00128">
    <property type="entry name" value="Alpha-amylase"/>
    <property type="match status" value="1"/>
</dbReference>
<dbReference type="InterPro" id="IPR013780">
    <property type="entry name" value="Glyco_hydro_b"/>
</dbReference>
<dbReference type="Gene3D" id="3.20.20.80">
    <property type="entry name" value="Glycosidases"/>
    <property type="match status" value="1"/>
</dbReference>
<dbReference type="EMBL" id="KC740998">
    <property type="protein sequence ID" value="AGM32822.1"/>
    <property type="molecule type" value="mRNA"/>
</dbReference>
<dbReference type="PANTHER" id="PTHR10357:SF179">
    <property type="entry name" value="NEUTRAL AND BASIC AMINO ACID TRANSPORT PROTEIN RBAT"/>
    <property type="match status" value="1"/>
</dbReference>
<reference evidence="2" key="1">
    <citation type="submission" date="2013-03" db="EMBL/GenBank/DDBJ databases">
        <title>Immune-Related transcriptome of Coptotermes formosanus Shiraki workers: the defense mechanism.</title>
        <authorList>
            <person name="Hussain A."/>
            <person name="Li Y.F."/>
            <person name="Wen S.Y."/>
        </authorList>
    </citation>
    <scope>NUCLEOTIDE SEQUENCE</scope>
</reference>
<dbReference type="Gene3D" id="2.60.40.1180">
    <property type="entry name" value="Golgi alpha-mannosidase II"/>
    <property type="match status" value="1"/>
</dbReference>
<feature type="non-terminal residue" evidence="2">
    <location>
        <position position="296"/>
    </location>
</feature>
<proteinExistence type="evidence at transcript level"/>
<accession>R4V267</accession>
<feature type="domain" description="Glycosyl hydrolase family 13 catalytic" evidence="1">
    <location>
        <begin position="3"/>
        <end position="221"/>
    </location>
</feature>
<dbReference type="InterPro" id="IPR017853">
    <property type="entry name" value="GH"/>
</dbReference>
<dbReference type="InterPro" id="IPR006047">
    <property type="entry name" value="GH13_cat_dom"/>
</dbReference>
<sequence length="296" mass="33812">MVVEWRELLDNKTREENRTGVLMLEAYSTLDQTMRYYGTSSAPGGHFPFNFLFITDVHYEPESSAEEISATINKYLDQITDGRTPNWVLGNHDQHRVASRFVPELVDGLNFLAQLLPGVAVTYNGEEIGMENTNITWEQCVDPQGKNAGPDGYLEATRDLERTPFQWDNTTSAGFSENETTWLPVNENYKQLNLEAQKAAEKSHYKVYKQLTALRNKPAIKEERTHVAALSDGVLGFTRTLENEESYVVVVNFRNEEEVVNVKEKLNEVPDVITMRILSINSDHMERPRNVRYGSD</sequence>
<evidence type="ECO:0000313" key="2">
    <source>
        <dbReference type="EMBL" id="AGM32822.1"/>
    </source>
</evidence>
<dbReference type="PANTHER" id="PTHR10357">
    <property type="entry name" value="ALPHA-AMYLASE FAMILY MEMBER"/>
    <property type="match status" value="1"/>
</dbReference>
<dbReference type="GO" id="GO:0005975">
    <property type="term" value="P:carbohydrate metabolic process"/>
    <property type="evidence" value="ECO:0007669"/>
    <property type="project" value="InterPro"/>
</dbReference>
<dbReference type="SUPFAM" id="SSF51445">
    <property type="entry name" value="(Trans)glycosidases"/>
    <property type="match status" value="1"/>
</dbReference>
<dbReference type="AlphaFoldDB" id="R4V267"/>
<name>R4V267_COPFO</name>
<organism evidence="2">
    <name type="scientific">Coptotermes formosanus</name>
    <name type="common">Formosan subterranean termite</name>
    <dbReference type="NCBI Taxonomy" id="36987"/>
    <lineage>
        <taxon>Eukaryota</taxon>
        <taxon>Metazoa</taxon>
        <taxon>Ecdysozoa</taxon>
        <taxon>Arthropoda</taxon>
        <taxon>Hexapoda</taxon>
        <taxon>Insecta</taxon>
        <taxon>Pterygota</taxon>
        <taxon>Neoptera</taxon>
        <taxon>Polyneoptera</taxon>
        <taxon>Dictyoptera</taxon>
        <taxon>Blattodea</taxon>
        <taxon>Blattoidea</taxon>
        <taxon>Termitoidae</taxon>
        <taxon>Rhinotermitidae</taxon>
        <taxon>Coptotermes</taxon>
    </lineage>
</organism>
<protein>
    <submittedName>
        <fullName evidence="2">Alpha amylase catalytic domain protein</fullName>
    </submittedName>
</protein>